<dbReference type="Gene3D" id="3.90.550.10">
    <property type="entry name" value="Spore Coat Polysaccharide Biosynthesis Protein SpsA, Chain A"/>
    <property type="match status" value="1"/>
</dbReference>
<dbReference type="AlphaFoldDB" id="A0A1C2I5X3"/>
<dbReference type="InterPro" id="IPR029044">
    <property type="entry name" value="Nucleotide-diphossugar_trans"/>
</dbReference>
<evidence type="ECO:0000259" key="4">
    <source>
        <dbReference type="Pfam" id="PF00535"/>
    </source>
</evidence>
<evidence type="ECO:0000256" key="2">
    <source>
        <dbReference type="ARBA" id="ARBA00022676"/>
    </source>
</evidence>
<dbReference type="Proteomes" id="UP000094893">
    <property type="component" value="Unassembled WGS sequence"/>
</dbReference>
<dbReference type="PANTHER" id="PTHR43179">
    <property type="entry name" value="RHAMNOSYLTRANSFERASE WBBL"/>
    <property type="match status" value="1"/>
</dbReference>
<proteinExistence type="inferred from homology"/>
<comment type="caution">
    <text evidence="5">The sequence shown here is derived from an EMBL/GenBank/DDBJ whole genome shotgun (WGS) entry which is preliminary data.</text>
</comment>
<dbReference type="Pfam" id="PF00535">
    <property type="entry name" value="Glycos_transf_2"/>
    <property type="match status" value="1"/>
</dbReference>
<sequence length="286" mass="31639">MKTGPTVYVILLNWHGWRDTIACLDSLASLDYTNYHVLVVDNGSTDDSVTRIRAAHPEAPVIETGRNLGFSGGCNVGVRRALEEGTDYIWLLNSDTTVDPQALTAMVAIAEADPGVGAVGSVLYYLDSPKDIQAWGGGEVCFWSGRSRHHLNPVPSARLHYLTAASILLGRRALEEIGLLDENTFFMYWEDTDFSFRLRKAGWRLAVADRSIVLHREHAATGKGSPLLDYYFNESAARFFRRYAPIAAWPISIGTLGRLGKRILRGNLPGFVATLHGTYSGLRKNR</sequence>
<dbReference type="SUPFAM" id="SSF53448">
    <property type="entry name" value="Nucleotide-diphospho-sugar transferases"/>
    <property type="match status" value="1"/>
</dbReference>
<name>A0A1C2I5X3_ACITH</name>
<evidence type="ECO:0000313" key="5">
    <source>
        <dbReference type="EMBL" id="OCX71378.1"/>
    </source>
</evidence>
<comment type="similarity">
    <text evidence="1">Belongs to the glycosyltransferase 2 family.</text>
</comment>
<protein>
    <recommendedName>
        <fullName evidence="4">Glycosyltransferase 2-like domain-containing protein</fullName>
    </recommendedName>
</protein>
<reference evidence="5 6" key="1">
    <citation type="journal article" date="2016" name="Int. J. Mol. Sci.">
        <title>Comparative genomics of the extreme acidophile Acidithiobacillus thiooxidans reveals intraspecific divergence and niche adaptation.</title>
        <authorList>
            <person name="Zhang X."/>
            <person name="Feng X."/>
            <person name="Tao J."/>
            <person name="Ma L."/>
            <person name="Xiao Y."/>
            <person name="Liang Y."/>
            <person name="Liu X."/>
            <person name="Yin H."/>
        </authorList>
    </citation>
    <scope>NUCLEOTIDE SEQUENCE [LARGE SCALE GENOMIC DNA]</scope>
    <source>
        <strain evidence="5 6">A02</strain>
    </source>
</reference>
<dbReference type="PANTHER" id="PTHR43179:SF12">
    <property type="entry name" value="GALACTOFURANOSYLTRANSFERASE GLFT2"/>
    <property type="match status" value="1"/>
</dbReference>
<organism evidence="5 6">
    <name type="scientific">Acidithiobacillus thiooxidans</name>
    <name type="common">Thiobacillus thiooxidans</name>
    <dbReference type="NCBI Taxonomy" id="930"/>
    <lineage>
        <taxon>Bacteria</taxon>
        <taxon>Pseudomonadati</taxon>
        <taxon>Pseudomonadota</taxon>
        <taxon>Acidithiobacillia</taxon>
        <taxon>Acidithiobacillales</taxon>
        <taxon>Acidithiobacillaceae</taxon>
        <taxon>Acidithiobacillus</taxon>
    </lineage>
</organism>
<gene>
    <name evidence="5" type="ORF">A6P07_12170</name>
</gene>
<dbReference type="CDD" id="cd04186">
    <property type="entry name" value="GT_2_like_c"/>
    <property type="match status" value="1"/>
</dbReference>
<evidence type="ECO:0000256" key="1">
    <source>
        <dbReference type="ARBA" id="ARBA00006739"/>
    </source>
</evidence>
<keyword evidence="3" id="KW-0808">Transferase</keyword>
<evidence type="ECO:0000313" key="6">
    <source>
        <dbReference type="Proteomes" id="UP000094893"/>
    </source>
</evidence>
<feature type="domain" description="Glycosyltransferase 2-like" evidence="4">
    <location>
        <begin position="21"/>
        <end position="177"/>
    </location>
</feature>
<accession>A0A1C2I5X3</accession>
<dbReference type="RefSeq" id="WP_024892860.1">
    <property type="nucleotide sequence ID" value="NZ_LWRZ01000370.1"/>
</dbReference>
<keyword evidence="2" id="KW-0328">Glycosyltransferase</keyword>
<dbReference type="InterPro" id="IPR001173">
    <property type="entry name" value="Glyco_trans_2-like"/>
</dbReference>
<dbReference type="GO" id="GO:0016757">
    <property type="term" value="F:glycosyltransferase activity"/>
    <property type="evidence" value="ECO:0007669"/>
    <property type="project" value="UniProtKB-KW"/>
</dbReference>
<evidence type="ECO:0000256" key="3">
    <source>
        <dbReference type="ARBA" id="ARBA00022679"/>
    </source>
</evidence>
<dbReference type="EMBL" id="LWSA01000169">
    <property type="protein sequence ID" value="OCX71378.1"/>
    <property type="molecule type" value="Genomic_DNA"/>
</dbReference>